<dbReference type="Gene3D" id="3.30.930.10">
    <property type="entry name" value="Bira Bifunctional Protein, Domain 2"/>
    <property type="match status" value="1"/>
</dbReference>
<name>A0ABP5WXK0_9ACTN</name>
<gene>
    <name evidence="3" type="ORF">GCM10010191_58380</name>
</gene>
<dbReference type="EMBL" id="BAAARW010000020">
    <property type="protein sequence ID" value="GAA2435937.1"/>
    <property type="molecule type" value="Genomic_DNA"/>
</dbReference>
<dbReference type="InterPro" id="IPR004143">
    <property type="entry name" value="BPL_LPL_catalytic"/>
</dbReference>
<comment type="caution">
    <text evidence="3">The sequence shown here is derived from an EMBL/GenBank/DDBJ whole genome shotgun (WGS) entry which is preliminary data.</text>
</comment>
<evidence type="ECO:0000313" key="4">
    <source>
        <dbReference type="Proteomes" id="UP001501231"/>
    </source>
</evidence>
<evidence type="ECO:0000313" key="3">
    <source>
        <dbReference type="EMBL" id="GAA2435937.1"/>
    </source>
</evidence>
<protein>
    <recommendedName>
        <fullName evidence="2">BPL/LPL catalytic domain-containing protein</fullName>
    </recommendedName>
</protein>
<evidence type="ECO:0000256" key="1">
    <source>
        <dbReference type="ARBA" id="ARBA00005085"/>
    </source>
</evidence>
<comment type="pathway">
    <text evidence="1">Protein modification; protein lipoylation via exogenous pathway; protein N(6)-(lipoyl)lysine from lipoate: step 2/2.</text>
</comment>
<dbReference type="SUPFAM" id="SSF55681">
    <property type="entry name" value="Class II aaRS and biotin synthetases"/>
    <property type="match status" value="1"/>
</dbReference>
<dbReference type="Proteomes" id="UP001501231">
    <property type="component" value="Unassembled WGS sequence"/>
</dbReference>
<evidence type="ECO:0000259" key="2">
    <source>
        <dbReference type="PROSITE" id="PS51733"/>
    </source>
</evidence>
<dbReference type="PROSITE" id="PS51733">
    <property type="entry name" value="BPL_LPL_CATALYTIC"/>
    <property type="match status" value="1"/>
</dbReference>
<dbReference type="Pfam" id="PF21948">
    <property type="entry name" value="LplA-B_cat"/>
    <property type="match status" value="1"/>
</dbReference>
<dbReference type="PANTHER" id="PTHR12561">
    <property type="entry name" value="LIPOATE-PROTEIN LIGASE"/>
    <property type="match status" value="1"/>
</dbReference>
<accession>A0ABP5WXK0</accession>
<feature type="domain" description="BPL/LPL catalytic" evidence="2">
    <location>
        <begin position="25"/>
        <end position="209"/>
    </location>
</feature>
<dbReference type="PANTHER" id="PTHR12561:SF3">
    <property type="entry name" value="LIPOYLTRANSFERASE 1, MITOCHONDRIAL"/>
    <property type="match status" value="1"/>
</dbReference>
<proteinExistence type="predicted"/>
<dbReference type="InterPro" id="IPR004562">
    <property type="entry name" value="LipoylTrfase_LipoateP_Ligase"/>
</dbReference>
<keyword evidence="4" id="KW-1185">Reference proteome</keyword>
<dbReference type="InterPro" id="IPR045864">
    <property type="entry name" value="aa-tRNA-synth_II/BPL/LPL"/>
</dbReference>
<reference evidence="4" key="1">
    <citation type="journal article" date="2019" name="Int. J. Syst. Evol. Microbiol.">
        <title>The Global Catalogue of Microorganisms (GCM) 10K type strain sequencing project: providing services to taxonomists for standard genome sequencing and annotation.</title>
        <authorList>
            <consortium name="The Broad Institute Genomics Platform"/>
            <consortium name="The Broad Institute Genome Sequencing Center for Infectious Disease"/>
            <person name="Wu L."/>
            <person name="Ma J."/>
        </authorList>
    </citation>
    <scope>NUCLEOTIDE SEQUENCE [LARGE SCALE GENOMIC DNA]</scope>
    <source>
        <strain evidence="4">JCM 3325</strain>
    </source>
</reference>
<organism evidence="3 4">
    <name type="scientific">Actinomadura vinacea</name>
    <dbReference type="NCBI Taxonomy" id="115336"/>
    <lineage>
        <taxon>Bacteria</taxon>
        <taxon>Bacillati</taxon>
        <taxon>Actinomycetota</taxon>
        <taxon>Actinomycetes</taxon>
        <taxon>Streptosporangiales</taxon>
        <taxon>Thermomonosporaceae</taxon>
        <taxon>Actinomadura</taxon>
    </lineage>
</organism>
<sequence length="252" mass="26108">MLSVIVDDTHDPAWNLALDEALARSGTSTLFRIWQNAPSVIVGRFQDVDRAVDVAGCAQDGVRVVRRASGGAAVATGLGTLNFTLVRAAGGVPGRADARASATAPAGPRSGAPTDLDTLVATAVERFGPPAPALRNGTLQTARLRTRHAELLHTALQVTPAGPEARHRVRSGGQETAPPALADLGVDAPVDAIAEAVLTAAADEFGTVRARRPNALERACRDYLYATRYSDLTWHLLGGADAPGQATAGTRG</sequence>
<dbReference type="RefSeq" id="WP_344593180.1">
    <property type="nucleotide sequence ID" value="NZ_BAAARW010000020.1"/>
</dbReference>